<dbReference type="EMBL" id="CP024785">
    <property type="protein sequence ID" value="AUB36696.1"/>
    <property type="molecule type" value="Genomic_DNA"/>
</dbReference>
<gene>
    <name evidence="1" type="ORF">COO91_02617</name>
</gene>
<organism evidence="1 2">
    <name type="scientific">Nostoc flagelliforme CCNUN1</name>
    <dbReference type="NCBI Taxonomy" id="2038116"/>
    <lineage>
        <taxon>Bacteria</taxon>
        <taxon>Bacillati</taxon>
        <taxon>Cyanobacteriota</taxon>
        <taxon>Cyanophyceae</taxon>
        <taxon>Nostocales</taxon>
        <taxon>Nostocaceae</taxon>
        <taxon>Nostoc</taxon>
    </lineage>
</organism>
<evidence type="ECO:0000313" key="2">
    <source>
        <dbReference type="Proteomes" id="UP000232003"/>
    </source>
</evidence>
<protein>
    <submittedName>
        <fullName evidence="1">Glycosyltransferase involved in cell wall bisynthesis</fullName>
    </submittedName>
</protein>
<accession>A0A2K8SMJ8</accession>
<dbReference type="AlphaFoldDB" id="A0A2K8SMJ8"/>
<dbReference type="GO" id="GO:0016740">
    <property type="term" value="F:transferase activity"/>
    <property type="evidence" value="ECO:0007669"/>
    <property type="project" value="UniProtKB-KW"/>
</dbReference>
<sequence length="43" mass="4656">MIVPIAKQGNCYVWDCNPASKFSILYSDNIGPCHDTATVLQAA</sequence>
<proteinExistence type="predicted"/>
<evidence type="ECO:0000313" key="1">
    <source>
        <dbReference type="EMBL" id="AUB36696.1"/>
    </source>
</evidence>
<dbReference type="KEGG" id="nfl:COO91_02617"/>
<keyword evidence="1" id="KW-0808">Transferase</keyword>
<name>A0A2K8SMJ8_9NOSO</name>
<keyword evidence="2" id="KW-1185">Reference proteome</keyword>
<reference evidence="1 2" key="1">
    <citation type="submission" date="2017-11" db="EMBL/GenBank/DDBJ databases">
        <title>Complete genome of a free-living desiccation-tolerant cyanobacterium and its photosynthetic adaptation to extreme terrestrial habitat.</title>
        <authorList>
            <person name="Shang J."/>
        </authorList>
    </citation>
    <scope>NUCLEOTIDE SEQUENCE [LARGE SCALE GENOMIC DNA]</scope>
    <source>
        <strain evidence="1 2">CCNUN1</strain>
    </source>
</reference>
<dbReference type="Proteomes" id="UP000232003">
    <property type="component" value="Chromosome"/>
</dbReference>